<feature type="transmembrane region" description="Helical" evidence="1">
    <location>
        <begin position="64"/>
        <end position="83"/>
    </location>
</feature>
<name>A0A372G1G4_9ACTN</name>
<feature type="transmembrane region" description="Helical" evidence="1">
    <location>
        <begin position="130"/>
        <end position="150"/>
    </location>
</feature>
<dbReference type="AlphaFoldDB" id="A0A372G1G4"/>
<evidence type="ECO:0000313" key="2">
    <source>
        <dbReference type="EMBL" id="RFS46872.1"/>
    </source>
</evidence>
<protein>
    <recommendedName>
        <fullName evidence="4">O-antigen ligase domain-containing protein</fullName>
    </recommendedName>
</protein>
<dbReference type="OrthoDB" id="5147663at2"/>
<keyword evidence="3" id="KW-1185">Reference proteome</keyword>
<comment type="caution">
    <text evidence="2">The sequence shown here is derived from an EMBL/GenBank/DDBJ whole genome shotgun (WGS) entry which is preliminary data.</text>
</comment>
<reference evidence="2 3" key="1">
    <citation type="submission" date="2018-08" db="EMBL/GenBank/DDBJ databases">
        <title>Verrucosispora craniellae sp. nov., isolated from a marine sponge in the South China Sea.</title>
        <authorList>
            <person name="Li L."/>
            <person name="Lin H.W."/>
        </authorList>
    </citation>
    <scope>NUCLEOTIDE SEQUENCE [LARGE SCALE GENOMIC DNA]</scope>
    <source>
        <strain evidence="2 3">LHW63014</strain>
    </source>
</reference>
<keyword evidence="1" id="KW-0812">Transmembrane</keyword>
<keyword evidence="1" id="KW-0472">Membrane</keyword>
<evidence type="ECO:0000256" key="1">
    <source>
        <dbReference type="SAM" id="Phobius"/>
    </source>
</evidence>
<proteinExistence type="predicted"/>
<feature type="transmembrane region" description="Helical" evidence="1">
    <location>
        <begin position="190"/>
        <end position="208"/>
    </location>
</feature>
<gene>
    <name evidence="2" type="ORF">D0Q02_08820</name>
</gene>
<evidence type="ECO:0000313" key="3">
    <source>
        <dbReference type="Proteomes" id="UP000262621"/>
    </source>
</evidence>
<feature type="transmembrane region" description="Helical" evidence="1">
    <location>
        <begin position="215"/>
        <end position="243"/>
    </location>
</feature>
<feature type="transmembrane region" description="Helical" evidence="1">
    <location>
        <begin position="345"/>
        <end position="369"/>
    </location>
</feature>
<dbReference type="EMBL" id="QVFU01000006">
    <property type="protein sequence ID" value="RFS46872.1"/>
    <property type="molecule type" value="Genomic_DNA"/>
</dbReference>
<feature type="transmembrane region" description="Helical" evidence="1">
    <location>
        <begin position="378"/>
        <end position="396"/>
    </location>
</feature>
<keyword evidence="1" id="KW-1133">Transmembrane helix</keyword>
<accession>A0A372G1G4</accession>
<dbReference type="Proteomes" id="UP000262621">
    <property type="component" value="Unassembled WGS sequence"/>
</dbReference>
<feature type="transmembrane region" description="Helical" evidence="1">
    <location>
        <begin position="95"/>
        <end position="118"/>
    </location>
</feature>
<organism evidence="2 3">
    <name type="scientific">Micromonospora craniellae</name>
    <dbReference type="NCBI Taxonomy" id="2294034"/>
    <lineage>
        <taxon>Bacteria</taxon>
        <taxon>Bacillati</taxon>
        <taxon>Actinomycetota</taxon>
        <taxon>Actinomycetes</taxon>
        <taxon>Micromonosporales</taxon>
        <taxon>Micromonosporaceae</taxon>
        <taxon>Micromonospora</taxon>
    </lineage>
</organism>
<sequence length="471" mass="49243">MPTHRRRIYPGQRAADCAVVLLVAASFGPYVVSGVRTEQLAVCAVAGIAFLVRARRLPSAPAPVVALAALLVAYPAVAAVASVGDAHLSTGLRTVGFWAGLDNLLLPAIILAAGYLIVSGDVDRLRLVRFAAGTLVTILAANAILAYAMLMDPGAYDHVLTAWWSGDTGTVTTAERAATMGRYSGIFNQPAEAGVMYSVGLVAAVFMLRRRPVLLAAAGVLLTIGGLLTASKIFLLVGLPVAVWQTWAGSPWRTRVGAALAVTGVLAVFDHQARRPDSPIGGMLLDAWLAPGEQSGSLLSLYSARRFGENSTLADAAGIVFTHSPWIGFGMDGLRIAYDSAWVEALVMAGLIGVVAQTAILTMLVVLWWRSRRWADRAVVRFGAGLLVVVVVGSLGLPTTTVNRVSTVVWLLVALLLVARPAPPTPAPATAPRASRRVVPASRRPAVSAGQFVPAGGVRFAVGKQAGVESE</sequence>
<dbReference type="RefSeq" id="WP_117227483.1">
    <property type="nucleotide sequence ID" value="NZ_CP061725.1"/>
</dbReference>
<evidence type="ECO:0008006" key="4">
    <source>
        <dbReference type="Google" id="ProtNLM"/>
    </source>
</evidence>